<accession>A0ABQ5E8L2</accession>
<name>A0ABQ5E8L2_9ASTR</name>
<sequence>MFGKKTLASTRKGKVLLDDFDDVANGKGKVILDEFEDVGNAKGKEGFKHYVVGRAYCIGARRNLISILPKITSCLEKTSTSTSKDKVVLDDFEDVANGKGKVVLDDFADVGNGKGKVVLDESKDGLV</sequence>
<reference evidence="1" key="1">
    <citation type="journal article" date="2022" name="Int. J. Mol. Sci.">
        <title>Draft Genome of Tanacetum Coccineum: Genomic Comparison of Closely Related Tanacetum-Family Plants.</title>
        <authorList>
            <person name="Yamashiro T."/>
            <person name="Shiraishi A."/>
            <person name="Nakayama K."/>
            <person name="Satake H."/>
        </authorList>
    </citation>
    <scope>NUCLEOTIDE SEQUENCE</scope>
</reference>
<evidence type="ECO:0000313" key="1">
    <source>
        <dbReference type="EMBL" id="GJT47215.1"/>
    </source>
</evidence>
<reference evidence="1" key="2">
    <citation type="submission" date="2022-01" db="EMBL/GenBank/DDBJ databases">
        <authorList>
            <person name="Yamashiro T."/>
            <person name="Shiraishi A."/>
            <person name="Satake H."/>
            <person name="Nakayama K."/>
        </authorList>
    </citation>
    <scope>NUCLEOTIDE SEQUENCE</scope>
</reference>
<comment type="caution">
    <text evidence="1">The sequence shown here is derived from an EMBL/GenBank/DDBJ whole genome shotgun (WGS) entry which is preliminary data.</text>
</comment>
<organism evidence="1 2">
    <name type="scientific">Tanacetum coccineum</name>
    <dbReference type="NCBI Taxonomy" id="301880"/>
    <lineage>
        <taxon>Eukaryota</taxon>
        <taxon>Viridiplantae</taxon>
        <taxon>Streptophyta</taxon>
        <taxon>Embryophyta</taxon>
        <taxon>Tracheophyta</taxon>
        <taxon>Spermatophyta</taxon>
        <taxon>Magnoliopsida</taxon>
        <taxon>eudicotyledons</taxon>
        <taxon>Gunneridae</taxon>
        <taxon>Pentapetalae</taxon>
        <taxon>asterids</taxon>
        <taxon>campanulids</taxon>
        <taxon>Asterales</taxon>
        <taxon>Asteraceae</taxon>
        <taxon>Asteroideae</taxon>
        <taxon>Anthemideae</taxon>
        <taxon>Anthemidinae</taxon>
        <taxon>Tanacetum</taxon>
    </lineage>
</organism>
<evidence type="ECO:0000313" key="2">
    <source>
        <dbReference type="Proteomes" id="UP001151760"/>
    </source>
</evidence>
<proteinExistence type="predicted"/>
<dbReference type="Proteomes" id="UP001151760">
    <property type="component" value="Unassembled WGS sequence"/>
</dbReference>
<dbReference type="EMBL" id="BQNB010016049">
    <property type="protein sequence ID" value="GJT47215.1"/>
    <property type="molecule type" value="Genomic_DNA"/>
</dbReference>
<keyword evidence="2" id="KW-1185">Reference proteome</keyword>
<gene>
    <name evidence="1" type="ORF">Tco_0955930</name>
</gene>
<protein>
    <submittedName>
        <fullName evidence="1">Uncharacterized protein</fullName>
    </submittedName>
</protein>